<dbReference type="CDD" id="cd06170">
    <property type="entry name" value="LuxR_C_like"/>
    <property type="match status" value="1"/>
</dbReference>
<gene>
    <name evidence="6" type="ORF">GQF63_00325</name>
</gene>
<evidence type="ECO:0000313" key="7">
    <source>
        <dbReference type="Proteomes" id="UP000435036"/>
    </source>
</evidence>
<dbReference type="AlphaFoldDB" id="A0A6N8KTS0"/>
<evidence type="ECO:0000259" key="5">
    <source>
        <dbReference type="PROSITE" id="PS50110"/>
    </source>
</evidence>
<keyword evidence="2" id="KW-0238">DNA-binding</keyword>
<dbReference type="Gene3D" id="3.40.50.2300">
    <property type="match status" value="1"/>
</dbReference>
<dbReference type="Pfam" id="PF00072">
    <property type="entry name" value="Response_reg"/>
    <property type="match status" value="1"/>
</dbReference>
<dbReference type="PANTHER" id="PTHR43214">
    <property type="entry name" value="TWO-COMPONENT RESPONSE REGULATOR"/>
    <property type="match status" value="1"/>
</dbReference>
<dbReference type="Proteomes" id="UP000435036">
    <property type="component" value="Unassembled WGS sequence"/>
</dbReference>
<keyword evidence="1 3" id="KW-0597">Phosphoprotein</keyword>
<evidence type="ECO:0000256" key="2">
    <source>
        <dbReference type="ARBA" id="ARBA00023125"/>
    </source>
</evidence>
<dbReference type="PROSITE" id="PS00622">
    <property type="entry name" value="HTH_LUXR_1"/>
    <property type="match status" value="1"/>
</dbReference>
<feature type="modified residue" description="4-aspartylphosphate" evidence="3">
    <location>
        <position position="55"/>
    </location>
</feature>
<sequence>MYKIAIAEDNIFALNALTEKLSLYTDISIVHAANNGAELLDLLTQNSEIQLVFMDIEMPLLNGIETTAKIKQQYPDLKIVIITIYDDDEYIFDAIKAGADSYILKETKADKIYETIIDTLNGGSVMSPSIALKTLQLLKFISYPFPKKEIEKITLSDRETEILEQLSKGFTNKRIAQNLSISPFTVKRHIENIYQKLQTHNRIELLEKVRKSGLL</sequence>
<dbReference type="SUPFAM" id="SSF52172">
    <property type="entry name" value="CheY-like"/>
    <property type="match status" value="1"/>
</dbReference>
<dbReference type="InterPro" id="IPR058245">
    <property type="entry name" value="NreC/VraR/RcsB-like_REC"/>
</dbReference>
<dbReference type="Pfam" id="PF00196">
    <property type="entry name" value="GerE"/>
    <property type="match status" value="1"/>
</dbReference>
<accession>A0A6N8KTS0</accession>
<name>A0A6N8KTS0_9SPHI</name>
<dbReference type="PANTHER" id="PTHR43214:SF43">
    <property type="entry name" value="TWO-COMPONENT RESPONSE REGULATOR"/>
    <property type="match status" value="1"/>
</dbReference>
<keyword evidence="7" id="KW-1185">Reference proteome</keyword>
<organism evidence="6 7">
    <name type="scientific">Sphingobacterium humi</name>
    <dbReference type="NCBI Taxonomy" id="1796905"/>
    <lineage>
        <taxon>Bacteria</taxon>
        <taxon>Pseudomonadati</taxon>
        <taxon>Bacteroidota</taxon>
        <taxon>Sphingobacteriia</taxon>
        <taxon>Sphingobacteriales</taxon>
        <taxon>Sphingobacteriaceae</taxon>
        <taxon>Sphingobacterium</taxon>
    </lineage>
</organism>
<evidence type="ECO:0000313" key="6">
    <source>
        <dbReference type="EMBL" id="MVZ60456.1"/>
    </source>
</evidence>
<dbReference type="InterPro" id="IPR000792">
    <property type="entry name" value="Tscrpt_reg_LuxR_C"/>
</dbReference>
<dbReference type="SMART" id="SM00421">
    <property type="entry name" value="HTH_LUXR"/>
    <property type="match status" value="1"/>
</dbReference>
<dbReference type="CDD" id="cd17535">
    <property type="entry name" value="REC_NarL-like"/>
    <property type="match status" value="1"/>
</dbReference>
<dbReference type="GO" id="GO:0003677">
    <property type="term" value="F:DNA binding"/>
    <property type="evidence" value="ECO:0007669"/>
    <property type="project" value="UniProtKB-KW"/>
</dbReference>
<dbReference type="RefSeq" id="WP_160367113.1">
    <property type="nucleotide sequence ID" value="NZ_WSQA01000001.1"/>
</dbReference>
<evidence type="ECO:0000259" key="4">
    <source>
        <dbReference type="PROSITE" id="PS50043"/>
    </source>
</evidence>
<reference evidence="6 7" key="1">
    <citation type="submission" date="2019-12" db="EMBL/GenBank/DDBJ databases">
        <authorList>
            <person name="Dong K."/>
        </authorList>
    </citation>
    <scope>NUCLEOTIDE SEQUENCE [LARGE SCALE GENOMIC DNA]</scope>
    <source>
        <strain evidence="6 7">JCM 31225</strain>
    </source>
</reference>
<dbReference type="PROSITE" id="PS50110">
    <property type="entry name" value="RESPONSE_REGULATORY"/>
    <property type="match status" value="1"/>
</dbReference>
<proteinExistence type="predicted"/>
<dbReference type="PROSITE" id="PS50043">
    <property type="entry name" value="HTH_LUXR_2"/>
    <property type="match status" value="1"/>
</dbReference>
<dbReference type="GO" id="GO:0000160">
    <property type="term" value="P:phosphorelay signal transduction system"/>
    <property type="evidence" value="ECO:0007669"/>
    <property type="project" value="InterPro"/>
</dbReference>
<dbReference type="InterPro" id="IPR001789">
    <property type="entry name" value="Sig_transdc_resp-reg_receiver"/>
</dbReference>
<dbReference type="InterPro" id="IPR011006">
    <property type="entry name" value="CheY-like_superfamily"/>
</dbReference>
<feature type="domain" description="Response regulatory" evidence="5">
    <location>
        <begin position="3"/>
        <end position="120"/>
    </location>
</feature>
<dbReference type="SMART" id="SM00448">
    <property type="entry name" value="REC"/>
    <property type="match status" value="1"/>
</dbReference>
<evidence type="ECO:0000256" key="1">
    <source>
        <dbReference type="ARBA" id="ARBA00022553"/>
    </source>
</evidence>
<dbReference type="GO" id="GO:0006355">
    <property type="term" value="P:regulation of DNA-templated transcription"/>
    <property type="evidence" value="ECO:0007669"/>
    <property type="project" value="InterPro"/>
</dbReference>
<comment type="caution">
    <text evidence="6">The sequence shown here is derived from an EMBL/GenBank/DDBJ whole genome shotgun (WGS) entry which is preliminary data.</text>
</comment>
<dbReference type="InterPro" id="IPR016032">
    <property type="entry name" value="Sig_transdc_resp-reg_C-effctor"/>
</dbReference>
<dbReference type="SUPFAM" id="SSF46894">
    <property type="entry name" value="C-terminal effector domain of the bipartite response regulators"/>
    <property type="match status" value="1"/>
</dbReference>
<feature type="domain" description="HTH luxR-type" evidence="4">
    <location>
        <begin position="148"/>
        <end position="213"/>
    </location>
</feature>
<protein>
    <submittedName>
        <fullName evidence="6">Response regulator</fullName>
    </submittedName>
</protein>
<evidence type="ECO:0000256" key="3">
    <source>
        <dbReference type="PROSITE-ProRule" id="PRU00169"/>
    </source>
</evidence>
<dbReference type="EMBL" id="WSQA01000001">
    <property type="protein sequence ID" value="MVZ60456.1"/>
    <property type="molecule type" value="Genomic_DNA"/>
</dbReference>
<dbReference type="InterPro" id="IPR039420">
    <property type="entry name" value="WalR-like"/>
</dbReference>
<dbReference type="PRINTS" id="PR00038">
    <property type="entry name" value="HTHLUXR"/>
</dbReference>
<dbReference type="OrthoDB" id="9797341at2"/>